<accession>A0A1W1YYT5</accession>
<proteinExistence type="predicted"/>
<evidence type="ECO:0000256" key="1">
    <source>
        <dbReference type="SAM" id="Phobius"/>
    </source>
</evidence>
<dbReference type="RefSeq" id="WP_084233373.1">
    <property type="nucleotide sequence ID" value="NZ_FWXW01000001.1"/>
</dbReference>
<organism evidence="2 3">
    <name type="scientific">Papillibacter cinnamivorans DSM 12816</name>
    <dbReference type="NCBI Taxonomy" id="1122930"/>
    <lineage>
        <taxon>Bacteria</taxon>
        <taxon>Bacillati</taxon>
        <taxon>Bacillota</taxon>
        <taxon>Clostridia</taxon>
        <taxon>Eubacteriales</taxon>
        <taxon>Oscillospiraceae</taxon>
        <taxon>Papillibacter</taxon>
    </lineage>
</organism>
<name>A0A1W1YYT5_9FIRM</name>
<dbReference type="STRING" id="1122930.SAMN02745168_0761"/>
<keyword evidence="3" id="KW-1185">Reference proteome</keyword>
<sequence>MWEVFIKPAIPIVLSLVIGGLATYLISTCGHGRRIKNLESDMKGVAGEQRMILKSVRAALYGLQEQGCNGPVTQGINELEQWLNDTAHTLKSGN</sequence>
<keyword evidence="1" id="KW-1133">Transmembrane helix</keyword>
<evidence type="ECO:0000313" key="2">
    <source>
        <dbReference type="EMBL" id="SMC40971.1"/>
    </source>
</evidence>
<dbReference type="OrthoDB" id="1957733at2"/>
<evidence type="ECO:0000313" key="3">
    <source>
        <dbReference type="Proteomes" id="UP000192790"/>
    </source>
</evidence>
<protein>
    <submittedName>
        <fullName evidence="2">Uncharacterized protein</fullName>
    </submittedName>
</protein>
<feature type="transmembrane region" description="Helical" evidence="1">
    <location>
        <begin position="6"/>
        <end position="26"/>
    </location>
</feature>
<keyword evidence="1" id="KW-0472">Membrane</keyword>
<dbReference type="AlphaFoldDB" id="A0A1W1YYT5"/>
<gene>
    <name evidence="2" type="ORF">SAMN02745168_0761</name>
</gene>
<keyword evidence="1" id="KW-0812">Transmembrane</keyword>
<dbReference type="Proteomes" id="UP000192790">
    <property type="component" value="Unassembled WGS sequence"/>
</dbReference>
<dbReference type="EMBL" id="FWXW01000001">
    <property type="protein sequence ID" value="SMC40971.1"/>
    <property type="molecule type" value="Genomic_DNA"/>
</dbReference>
<reference evidence="2 3" key="1">
    <citation type="submission" date="2017-04" db="EMBL/GenBank/DDBJ databases">
        <authorList>
            <person name="Afonso C.L."/>
            <person name="Miller P.J."/>
            <person name="Scott M.A."/>
            <person name="Spackman E."/>
            <person name="Goraichik I."/>
            <person name="Dimitrov K.M."/>
            <person name="Suarez D.L."/>
            <person name="Swayne D.E."/>
        </authorList>
    </citation>
    <scope>NUCLEOTIDE SEQUENCE [LARGE SCALE GENOMIC DNA]</scope>
    <source>
        <strain evidence="2 3">DSM 12816</strain>
    </source>
</reference>